<dbReference type="EMBL" id="JACHHH010000006">
    <property type="protein sequence ID" value="MBB6041355.1"/>
    <property type="molecule type" value="Genomic_DNA"/>
</dbReference>
<dbReference type="Pfam" id="PF00009">
    <property type="entry name" value="GTP_EFTU"/>
    <property type="match status" value="1"/>
</dbReference>
<evidence type="ECO:0000256" key="1">
    <source>
        <dbReference type="ARBA" id="ARBA00022741"/>
    </source>
</evidence>
<dbReference type="SUPFAM" id="SSF50447">
    <property type="entry name" value="Translation proteins"/>
    <property type="match status" value="1"/>
</dbReference>
<dbReference type="Pfam" id="PF14492">
    <property type="entry name" value="EFG_III"/>
    <property type="match status" value="1"/>
</dbReference>
<dbReference type="SMART" id="SM00838">
    <property type="entry name" value="EFG_C"/>
    <property type="match status" value="1"/>
</dbReference>
<dbReference type="Gene3D" id="3.30.70.240">
    <property type="match status" value="1"/>
</dbReference>
<dbReference type="Pfam" id="PF00679">
    <property type="entry name" value="EFG_C"/>
    <property type="match status" value="1"/>
</dbReference>
<dbReference type="GO" id="GO:0003924">
    <property type="term" value="F:GTPase activity"/>
    <property type="evidence" value="ECO:0007669"/>
    <property type="project" value="InterPro"/>
</dbReference>
<dbReference type="InterPro" id="IPR005225">
    <property type="entry name" value="Small_GTP-bd"/>
</dbReference>
<gene>
    <name evidence="4" type="ORF">HNQ46_001335</name>
</gene>
<dbReference type="AlphaFoldDB" id="A0A7W9SH62"/>
<dbReference type="InterPro" id="IPR005517">
    <property type="entry name" value="Transl_elong_EFG/EF2_IV"/>
</dbReference>
<keyword evidence="4" id="KW-0648">Protein biosynthesis</keyword>
<dbReference type="Gene3D" id="3.40.50.300">
    <property type="entry name" value="P-loop containing nucleotide triphosphate hydrolases"/>
    <property type="match status" value="1"/>
</dbReference>
<dbReference type="NCBIfam" id="TIGR00231">
    <property type="entry name" value="small_GTP"/>
    <property type="match status" value="1"/>
</dbReference>
<dbReference type="Gene3D" id="3.30.230.10">
    <property type="match status" value="1"/>
</dbReference>
<proteinExistence type="predicted"/>
<dbReference type="GeneID" id="85014875"/>
<dbReference type="NCBIfam" id="NF009379">
    <property type="entry name" value="PRK12740.1-3"/>
    <property type="match status" value="1"/>
</dbReference>
<dbReference type="Gene3D" id="2.40.30.10">
    <property type="entry name" value="Translation factors"/>
    <property type="match status" value="1"/>
</dbReference>
<dbReference type="GO" id="GO:0003746">
    <property type="term" value="F:translation elongation factor activity"/>
    <property type="evidence" value="ECO:0007669"/>
    <property type="project" value="UniProtKB-KW"/>
</dbReference>
<dbReference type="InterPro" id="IPR041095">
    <property type="entry name" value="EFG_II"/>
</dbReference>
<dbReference type="PRINTS" id="PR00315">
    <property type="entry name" value="ELONGATNFCT"/>
</dbReference>
<dbReference type="FunFam" id="3.30.70.240:FF:000001">
    <property type="entry name" value="Elongation factor G"/>
    <property type="match status" value="1"/>
</dbReference>
<dbReference type="GO" id="GO:0005525">
    <property type="term" value="F:GTP binding"/>
    <property type="evidence" value="ECO:0007669"/>
    <property type="project" value="UniProtKB-KW"/>
</dbReference>
<dbReference type="InterPro" id="IPR000795">
    <property type="entry name" value="T_Tr_GTP-bd_dom"/>
</dbReference>
<evidence type="ECO:0000259" key="3">
    <source>
        <dbReference type="PROSITE" id="PS51722"/>
    </source>
</evidence>
<dbReference type="CDD" id="cd01434">
    <property type="entry name" value="EFG_mtEFG1_IV"/>
    <property type="match status" value="1"/>
</dbReference>
<dbReference type="RefSeq" id="WP_183683990.1">
    <property type="nucleotide sequence ID" value="NZ_JACHHH010000006.1"/>
</dbReference>
<keyword evidence="2" id="KW-0342">GTP-binding</keyword>
<dbReference type="InterPro" id="IPR009000">
    <property type="entry name" value="Transl_B-barrel_sf"/>
</dbReference>
<protein>
    <submittedName>
        <fullName evidence="4">Elongation factor G</fullName>
    </submittedName>
</protein>
<dbReference type="InterPro" id="IPR000640">
    <property type="entry name" value="EFG_V-like"/>
</dbReference>
<dbReference type="SUPFAM" id="SSF52540">
    <property type="entry name" value="P-loop containing nucleoside triphosphate hydrolases"/>
    <property type="match status" value="1"/>
</dbReference>
<evidence type="ECO:0000313" key="4">
    <source>
        <dbReference type="EMBL" id="MBB6041355.1"/>
    </source>
</evidence>
<dbReference type="SUPFAM" id="SSF54980">
    <property type="entry name" value="EF-G C-terminal domain-like"/>
    <property type="match status" value="2"/>
</dbReference>
<dbReference type="GO" id="GO:0032790">
    <property type="term" value="P:ribosome disassembly"/>
    <property type="evidence" value="ECO:0007669"/>
    <property type="project" value="TreeGrafter"/>
</dbReference>
<dbReference type="InterPro" id="IPR053905">
    <property type="entry name" value="EF-G-like_DII"/>
</dbReference>
<dbReference type="Pfam" id="PF03764">
    <property type="entry name" value="EFG_IV"/>
    <property type="match status" value="1"/>
</dbReference>
<keyword evidence="1" id="KW-0547">Nucleotide-binding</keyword>
<keyword evidence="4" id="KW-0251">Elongation factor</keyword>
<evidence type="ECO:0000256" key="2">
    <source>
        <dbReference type="ARBA" id="ARBA00023134"/>
    </source>
</evidence>
<dbReference type="PROSITE" id="PS51722">
    <property type="entry name" value="G_TR_2"/>
    <property type="match status" value="1"/>
</dbReference>
<dbReference type="PANTHER" id="PTHR43261">
    <property type="entry name" value="TRANSLATION ELONGATION FACTOR G-RELATED"/>
    <property type="match status" value="1"/>
</dbReference>
<dbReference type="InterPro" id="IPR035649">
    <property type="entry name" value="EFG_V"/>
</dbReference>
<name>A0A7W9SH62_9FIRM</name>
<dbReference type="CDD" id="cd04170">
    <property type="entry name" value="EF-G_bact"/>
    <property type="match status" value="1"/>
</dbReference>
<sequence length="697" mass="77112">MKVYETGSIRNVVLLGHGGAGKTTIAEALAYVTSGINRMGSVDDGNTLSDFDKEEKKRKFSISTSVIPIEYKGESGELKMNILDTPGYFDFVGEVEEAVSAADAAIIVVNGKAGIEPGTVRAWELCEANALPRLFFVSNMDDDKASFRQLVLDLEKQFGKSVAPFQLPIRENEKFVGFVNVVKMAGRRFTKMNEYEACPIPDYVEKHLTIARSALLEAVAESSDELMEKYFAGEEFTVEEIQAALRENVEACKIAPVLMGSGPNVQGFNVLLQVLEKYFPSPESLESIGVDASTGEHFRAKYQSDKSLSAKIWKTIADPFLGKYSLFKICTGVLKANSEIYNVNKESMEKVGKLYLLRGNTPIEVPELKSGDIGAVAKLNISETGDSISVRNAPILYHGPKLSEPFTFMAYRAEQKADEDKLSTALQKMMDEDRTIRLQADPENRQSLIYAIGEQQLEVLASRLKDRYNVSINLEKPRFAYRETIKKTVKVQGKYKKQSGGHGQYGDVVMEFSPSFDYDQAYTFKEQVFGGAVPKNYFPAVEKGIAESCKKGPLAGYPVVGVNATLLDGSYHPVDSSEQAFKTAASMAFKDAFLQASPMLLEPIAHLNVTVPDAFTGDIMGDLNKRRGKILGMTALRDGKQLVEAELPMSNLYLYNTDLRSMTGGAGSFSFYFVRYEQAPGDIQNRVVEESKKMMEE</sequence>
<dbReference type="InterPro" id="IPR027417">
    <property type="entry name" value="P-loop_NTPase"/>
</dbReference>
<dbReference type="Gene3D" id="3.30.70.870">
    <property type="entry name" value="Elongation Factor G (Translational Gtpase), domain 3"/>
    <property type="match status" value="1"/>
</dbReference>
<accession>A0A7W9SH62</accession>
<organism evidence="4 5">
    <name type="scientific">Oribacterium sinus</name>
    <dbReference type="NCBI Taxonomy" id="237576"/>
    <lineage>
        <taxon>Bacteria</taxon>
        <taxon>Bacillati</taxon>
        <taxon>Bacillota</taxon>
        <taxon>Clostridia</taxon>
        <taxon>Lachnospirales</taxon>
        <taxon>Lachnospiraceae</taxon>
        <taxon>Oribacterium</taxon>
    </lineage>
</organism>
<dbReference type="NCBIfam" id="NF009381">
    <property type="entry name" value="PRK12740.1-5"/>
    <property type="match status" value="1"/>
</dbReference>
<dbReference type="SUPFAM" id="SSF54211">
    <property type="entry name" value="Ribosomal protein S5 domain 2-like"/>
    <property type="match status" value="1"/>
</dbReference>
<dbReference type="InterPro" id="IPR014721">
    <property type="entry name" value="Ribsml_uS5_D2-typ_fold_subgr"/>
</dbReference>
<dbReference type="InterPro" id="IPR020568">
    <property type="entry name" value="Ribosomal_Su5_D2-typ_SF"/>
</dbReference>
<dbReference type="SMART" id="SM00889">
    <property type="entry name" value="EFG_IV"/>
    <property type="match status" value="1"/>
</dbReference>
<dbReference type="InterPro" id="IPR035647">
    <property type="entry name" value="EFG_III/V"/>
</dbReference>
<feature type="domain" description="Tr-type G" evidence="3">
    <location>
        <begin position="7"/>
        <end position="283"/>
    </location>
</feature>
<evidence type="ECO:0000313" key="5">
    <source>
        <dbReference type="Proteomes" id="UP000522163"/>
    </source>
</evidence>
<dbReference type="Pfam" id="PF22042">
    <property type="entry name" value="EF-G_D2"/>
    <property type="match status" value="1"/>
</dbReference>
<comment type="caution">
    <text evidence="4">The sequence shown here is derived from an EMBL/GenBank/DDBJ whole genome shotgun (WGS) entry which is preliminary data.</text>
</comment>
<dbReference type="PANTHER" id="PTHR43261:SF6">
    <property type="entry name" value="ELONGATION FACTOR G-LIKE PROTEIN"/>
    <property type="match status" value="1"/>
</dbReference>
<dbReference type="CDD" id="cd03713">
    <property type="entry name" value="EFG_mtEFG_C"/>
    <property type="match status" value="1"/>
</dbReference>
<dbReference type="Proteomes" id="UP000522163">
    <property type="component" value="Unassembled WGS sequence"/>
</dbReference>
<dbReference type="FunFam" id="3.30.230.10:FF:000003">
    <property type="entry name" value="Elongation factor G"/>
    <property type="match status" value="1"/>
</dbReference>
<reference evidence="4 5" key="1">
    <citation type="submission" date="2020-08" db="EMBL/GenBank/DDBJ databases">
        <title>Genomic Encyclopedia of Type Strains, Phase IV (KMG-IV): sequencing the most valuable type-strain genomes for metagenomic binning, comparative biology and taxonomic classification.</title>
        <authorList>
            <person name="Goeker M."/>
        </authorList>
    </citation>
    <scope>NUCLEOTIDE SEQUENCE [LARGE SCALE GENOMIC DNA]</scope>
    <source>
        <strain evidence="4 5">DSM 17245</strain>
    </source>
</reference>
<dbReference type="InterPro" id="IPR047872">
    <property type="entry name" value="EFG_IV"/>
</dbReference>